<name>A0A5B1LIH2_9ACTN</name>
<organism evidence="3 4">
    <name type="scientific">Nocardioides humilatus</name>
    <dbReference type="NCBI Taxonomy" id="2607660"/>
    <lineage>
        <taxon>Bacteria</taxon>
        <taxon>Bacillati</taxon>
        <taxon>Actinomycetota</taxon>
        <taxon>Actinomycetes</taxon>
        <taxon>Propionibacteriales</taxon>
        <taxon>Nocardioidaceae</taxon>
        <taxon>Nocardioides</taxon>
    </lineage>
</organism>
<reference evidence="3 4" key="1">
    <citation type="submission" date="2019-09" db="EMBL/GenBank/DDBJ databases">
        <title>Nocardioides panacisoli sp. nov., isolated from the soil of a ginseng field.</title>
        <authorList>
            <person name="Cho C."/>
        </authorList>
    </citation>
    <scope>NUCLEOTIDE SEQUENCE [LARGE SCALE GENOMIC DNA]</scope>
    <source>
        <strain evidence="3 4">BN130099</strain>
    </source>
</reference>
<evidence type="ECO:0000313" key="3">
    <source>
        <dbReference type="EMBL" id="KAA1419590.1"/>
    </source>
</evidence>
<dbReference type="EMBL" id="VUJV01000003">
    <property type="protein sequence ID" value="KAA1419590.1"/>
    <property type="molecule type" value="Genomic_DNA"/>
</dbReference>
<accession>A0A5B1LIH2</accession>
<feature type="region of interest" description="Disordered" evidence="1">
    <location>
        <begin position="76"/>
        <end position="95"/>
    </location>
</feature>
<evidence type="ECO:0000256" key="2">
    <source>
        <dbReference type="SAM" id="SignalP"/>
    </source>
</evidence>
<evidence type="ECO:0008006" key="5">
    <source>
        <dbReference type="Google" id="ProtNLM"/>
    </source>
</evidence>
<proteinExistence type="predicted"/>
<keyword evidence="2" id="KW-0732">Signal</keyword>
<dbReference type="RefSeq" id="WP_149728933.1">
    <property type="nucleotide sequence ID" value="NZ_VUJV01000003.1"/>
</dbReference>
<comment type="caution">
    <text evidence="3">The sequence shown here is derived from an EMBL/GenBank/DDBJ whole genome shotgun (WGS) entry which is preliminary data.</text>
</comment>
<protein>
    <recommendedName>
        <fullName evidence="5">Sensor domain-containing protein</fullName>
    </recommendedName>
</protein>
<keyword evidence="4" id="KW-1185">Reference proteome</keyword>
<evidence type="ECO:0000313" key="4">
    <source>
        <dbReference type="Proteomes" id="UP000325003"/>
    </source>
</evidence>
<dbReference type="Proteomes" id="UP000325003">
    <property type="component" value="Unassembled WGS sequence"/>
</dbReference>
<evidence type="ECO:0000256" key="1">
    <source>
        <dbReference type="SAM" id="MobiDB-lite"/>
    </source>
</evidence>
<feature type="signal peptide" evidence="2">
    <location>
        <begin position="1"/>
        <end position="22"/>
    </location>
</feature>
<gene>
    <name evidence="3" type="ORF">F0U44_14310</name>
</gene>
<reference evidence="3 4" key="2">
    <citation type="submission" date="2019-09" db="EMBL/GenBank/DDBJ databases">
        <authorList>
            <person name="Jin C."/>
        </authorList>
    </citation>
    <scope>NUCLEOTIDE SEQUENCE [LARGE SCALE GENOMIC DNA]</scope>
    <source>
        <strain evidence="3 4">BN130099</strain>
    </source>
</reference>
<dbReference type="AlphaFoldDB" id="A0A5B1LIH2"/>
<dbReference type="PROSITE" id="PS51257">
    <property type="entry name" value="PROKAR_LIPOPROTEIN"/>
    <property type="match status" value="1"/>
</dbReference>
<feature type="chain" id="PRO_5022945531" description="Sensor domain-containing protein" evidence="2">
    <location>
        <begin position="23"/>
        <end position="262"/>
    </location>
</feature>
<sequence length="262" mass="26870">MRRTARSRSLAPLAVLALVAFAATGCNDDGGSSSKDTDAQETVVVDENGQTIGGDPDAVGPLSADQAAQAVLQSDNMGEGWSATPSTEDDTEAPGCLADIDTLTEGLTKTTKAGTEFAYGDAELPFVESTVSAYEDPTAIAAVFDQVQTALGACTTIDAPDGDGNQWQLTLNYDEAATYDVDDQLHIAASGTITSGGGDPTQIYIEWSNFRVGANVGGVTTIDTEPRSDESAAWTAIAVDRLLKVAAGEEPAATTAPAPATS</sequence>